<dbReference type="RefSeq" id="XP_019850676.1">
    <property type="nucleotide sequence ID" value="XM_019995117.1"/>
</dbReference>
<evidence type="ECO:0000256" key="1">
    <source>
        <dbReference type="ARBA" id="ARBA00022723"/>
    </source>
</evidence>
<dbReference type="SUPFAM" id="SSF81606">
    <property type="entry name" value="PP2C-like"/>
    <property type="match status" value="1"/>
</dbReference>
<reference evidence="7" key="1">
    <citation type="journal article" date="2010" name="Nature">
        <title>The Amphimedon queenslandica genome and the evolution of animal complexity.</title>
        <authorList>
            <person name="Srivastava M."/>
            <person name="Simakov O."/>
            <person name="Chapman J."/>
            <person name="Fahey B."/>
            <person name="Gauthier M.E."/>
            <person name="Mitros T."/>
            <person name="Richards G.S."/>
            <person name="Conaco C."/>
            <person name="Dacre M."/>
            <person name="Hellsten U."/>
            <person name="Larroux C."/>
            <person name="Putnam N.H."/>
            <person name="Stanke M."/>
            <person name="Adamska M."/>
            <person name="Darling A."/>
            <person name="Degnan S.M."/>
            <person name="Oakley T.H."/>
            <person name="Plachetzki D.C."/>
            <person name="Zhai Y."/>
            <person name="Adamski M."/>
            <person name="Calcino A."/>
            <person name="Cummins S.F."/>
            <person name="Goodstein D.M."/>
            <person name="Harris C."/>
            <person name="Jackson D.J."/>
            <person name="Leys S.P."/>
            <person name="Shu S."/>
            <person name="Woodcroft B.J."/>
            <person name="Vervoort M."/>
            <person name="Kosik K.S."/>
            <person name="Manning G."/>
            <person name="Degnan B.M."/>
            <person name="Rokhsar D.S."/>
        </authorList>
    </citation>
    <scope>NUCLEOTIDE SEQUENCE [LARGE SCALE GENOMIC DNA]</scope>
</reference>
<keyword evidence="2 4" id="KW-0378">Hydrolase</keyword>
<organism evidence="6 7">
    <name type="scientific">Amphimedon queenslandica</name>
    <name type="common">Sponge</name>
    <dbReference type="NCBI Taxonomy" id="400682"/>
    <lineage>
        <taxon>Eukaryota</taxon>
        <taxon>Metazoa</taxon>
        <taxon>Porifera</taxon>
        <taxon>Demospongiae</taxon>
        <taxon>Heteroscleromorpha</taxon>
        <taxon>Haplosclerida</taxon>
        <taxon>Niphatidae</taxon>
        <taxon>Amphimedon</taxon>
    </lineage>
</organism>
<protein>
    <recommendedName>
        <fullName evidence="5">PPM-type phosphatase domain-containing protein</fullName>
    </recommendedName>
</protein>
<dbReference type="InterPro" id="IPR015655">
    <property type="entry name" value="PP2C"/>
</dbReference>
<evidence type="ECO:0000313" key="7">
    <source>
        <dbReference type="Proteomes" id="UP000007879"/>
    </source>
</evidence>
<proteinExistence type="inferred from homology"/>
<feature type="domain" description="PPM-type phosphatase" evidence="5">
    <location>
        <begin position="6"/>
        <end position="340"/>
    </location>
</feature>
<sequence length="559" mass="62133">MPSVTISAMAETNSGGRPYMEDYIAVYLSPKESLLSNPLMREQAFVGVFDGHGGKEAAKYARDHLWSVVQNQPKFLTQDSQSVREAISNAYLQLHNTMQESRDGPLSLFFPFPSIASWAPNKYGDLCTAGTTASTVIFRNNHIYVANVGDSTGIMGVRNPHFGEPEEPLIIPKVLIKDHKPEDPEEQENTRRLGGEIALSLRGVMRVVWERERVESNEKKVIDRWPFLGVTRSQGDIWSYSAQSGEYTVSPVPYVCDFPIDLNVQRFIVLASDGLWNVMSPLEVVNFISDTDSKGSCGNSSNSDTNVQRDVVSALIKEALGRWSHMKLQADNIAVLIVYLSKEEEEEETGAPTVFDVVSNEATQVDSKSAISCLEEADSRQCAAIPSIRSPRESSLSPSPSLIEGKISVKSRSGEKRSFVRLFPNRSLVEYESMIKYRHKRKNKMKTKKVSKRKKLLPTISDPSMSDIHVALPSPNSDSHSPPVESCIDPSTTGIMNEEYTGHLHKRSKDDGVADDEDEGVSLQKFKEELPLPIDFSRLRLGGVIEYPLITHVTVVAVV</sequence>
<keyword evidence="3 4" id="KW-0904">Protein phosphatase</keyword>
<accession>A0AAN0J1S1</accession>
<name>A0AAN0J1S1_AMPQE</name>
<dbReference type="InterPro" id="IPR000222">
    <property type="entry name" value="PP2C_BS"/>
</dbReference>
<dbReference type="CDD" id="cd00143">
    <property type="entry name" value="PP2Cc"/>
    <property type="match status" value="1"/>
</dbReference>
<dbReference type="KEGG" id="aqu:100633675"/>
<evidence type="ECO:0000256" key="3">
    <source>
        <dbReference type="ARBA" id="ARBA00022912"/>
    </source>
</evidence>
<dbReference type="SMART" id="SM00332">
    <property type="entry name" value="PP2Cc"/>
    <property type="match status" value="1"/>
</dbReference>
<evidence type="ECO:0000259" key="5">
    <source>
        <dbReference type="PROSITE" id="PS51746"/>
    </source>
</evidence>
<dbReference type="InterPro" id="IPR036457">
    <property type="entry name" value="PPM-type-like_dom_sf"/>
</dbReference>
<dbReference type="PROSITE" id="PS01032">
    <property type="entry name" value="PPM_1"/>
    <property type="match status" value="1"/>
</dbReference>
<dbReference type="GO" id="GO:0046872">
    <property type="term" value="F:metal ion binding"/>
    <property type="evidence" value="ECO:0007669"/>
    <property type="project" value="UniProtKB-KW"/>
</dbReference>
<dbReference type="GO" id="GO:0004722">
    <property type="term" value="F:protein serine/threonine phosphatase activity"/>
    <property type="evidence" value="ECO:0007669"/>
    <property type="project" value="InterPro"/>
</dbReference>
<dbReference type="GeneID" id="100633675"/>
<evidence type="ECO:0000313" key="6">
    <source>
        <dbReference type="EnsemblMetazoa" id="XP_019850676.1"/>
    </source>
</evidence>
<reference evidence="6" key="2">
    <citation type="submission" date="2024-06" db="UniProtKB">
        <authorList>
            <consortium name="EnsemblMetazoa"/>
        </authorList>
    </citation>
    <scope>IDENTIFICATION</scope>
</reference>
<dbReference type="PANTHER" id="PTHR47992">
    <property type="entry name" value="PROTEIN PHOSPHATASE"/>
    <property type="match status" value="1"/>
</dbReference>
<keyword evidence="7" id="KW-1185">Reference proteome</keyword>
<dbReference type="EnsemblMetazoa" id="XM_019995117.1">
    <property type="protein sequence ID" value="XP_019850676.1"/>
    <property type="gene ID" value="LOC100633675"/>
</dbReference>
<evidence type="ECO:0000256" key="2">
    <source>
        <dbReference type="ARBA" id="ARBA00022801"/>
    </source>
</evidence>
<dbReference type="Gene3D" id="3.60.40.10">
    <property type="entry name" value="PPM-type phosphatase domain"/>
    <property type="match status" value="1"/>
</dbReference>
<dbReference type="PROSITE" id="PS51746">
    <property type="entry name" value="PPM_2"/>
    <property type="match status" value="1"/>
</dbReference>
<dbReference type="InterPro" id="IPR001932">
    <property type="entry name" value="PPM-type_phosphatase-like_dom"/>
</dbReference>
<dbReference type="Pfam" id="PF00481">
    <property type="entry name" value="PP2C"/>
    <property type="match status" value="1"/>
</dbReference>
<dbReference type="AlphaFoldDB" id="A0AAN0J1S1"/>
<dbReference type="Proteomes" id="UP000007879">
    <property type="component" value="Unassembled WGS sequence"/>
</dbReference>
<comment type="similarity">
    <text evidence="4">Belongs to the PP2C family.</text>
</comment>
<evidence type="ECO:0000256" key="4">
    <source>
        <dbReference type="RuleBase" id="RU003465"/>
    </source>
</evidence>
<keyword evidence="1" id="KW-0479">Metal-binding</keyword>